<evidence type="ECO:0000313" key="1">
    <source>
        <dbReference type="EMBL" id="QKM60058.1"/>
    </source>
</evidence>
<dbReference type="RefSeq" id="WP_415836398.1">
    <property type="nucleotide sequence ID" value="NZ_CBCSCC010000010.1"/>
</dbReference>
<protein>
    <recommendedName>
        <fullName evidence="3">Plasmid recombination enzyme</fullName>
    </recommendedName>
</protein>
<dbReference type="KEGG" id="pard:DN92_02835"/>
<dbReference type="EMBL" id="CP028940">
    <property type="protein sequence ID" value="QKM60058.1"/>
    <property type="molecule type" value="Genomic_DNA"/>
</dbReference>
<keyword evidence="2" id="KW-1185">Reference proteome</keyword>
<name>A0A6M9PL68_9BURK</name>
<dbReference type="Pfam" id="PF01076">
    <property type="entry name" value="Mob_Pre"/>
    <property type="match status" value="1"/>
</dbReference>
<dbReference type="GO" id="GO:0006310">
    <property type="term" value="P:DNA recombination"/>
    <property type="evidence" value="ECO:0007669"/>
    <property type="project" value="InterPro"/>
</dbReference>
<accession>A0A6M9PL68</accession>
<evidence type="ECO:0008006" key="3">
    <source>
        <dbReference type="Google" id="ProtNLM"/>
    </source>
</evidence>
<organism evidence="1 2">
    <name type="scientific">Polynucleobacter arcticus</name>
    <dbReference type="NCBI Taxonomy" id="1743165"/>
    <lineage>
        <taxon>Bacteria</taxon>
        <taxon>Pseudomonadati</taxon>
        <taxon>Pseudomonadota</taxon>
        <taxon>Betaproteobacteria</taxon>
        <taxon>Burkholderiales</taxon>
        <taxon>Burkholderiaceae</taxon>
        <taxon>Polynucleobacter</taxon>
    </lineage>
</organism>
<dbReference type="AlphaFoldDB" id="A0A6M9PL68"/>
<gene>
    <name evidence="1" type="ORF">DN92_02835</name>
</gene>
<dbReference type="Gene3D" id="3.30.930.30">
    <property type="match status" value="1"/>
</dbReference>
<proteinExistence type="predicted"/>
<dbReference type="GO" id="GO:0003677">
    <property type="term" value="F:DNA binding"/>
    <property type="evidence" value="ECO:0007669"/>
    <property type="project" value="InterPro"/>
</dbReference>
<dbReference type="InterPro" id="IPR001668">
    <property type="entry name" value="Mob_Pre"/>
</dbReference>
<reference evidence="1 2" key="1">
    <citation type="submission" date="2018-04" db="EMBL/GenBank/DDBJ databases">
        <title>Polynucleobacter sp. UK-Long2-W17 genome.</title>
        <authorList>
            <person name="Hahn M.W."/>
        </authorList>
    </citation>
    <scope>NUCLEOTIDE SEQUENCE [LARGE SCALE GENOMIC DNA]</scope>
    <source>
        <strain evidence="1 2">UK-Long2-W17</strain>
    </source>
</reference>
<evidence type="ECO:0000313" key="2">
    <source>
        <dbReference type="Proteomes" id="UP000501090"/>
    </source>
</evidence>
<sequence>MVESIINHPHKSIAPVLCLARLKGPTKIKMASMHNLREIPAERTKIGKIDPMRTRENQILVGHDTSSEVKLEYDAVIKSANLLRKIRRDAVLGIEAVFSLPNGHKLNEEEFFNSCIEWCRKYFGIYVLSAIVHRDEACPHCHIILIPLVNSSLQGSKLYGNRTKMRAMHEHFYENVGVFFGLTKPRPTVRYPSEYRMKIATEIVGLLSVNEESMRDSAVQNELVQLVSRDPMDLAEIIGIVTPRPVIKDYKTYAL</sequence>
<dbReference type="Proteomes" id="UP000501090">
    <property type="component" value="Chromosome"/>
</dbReference>
<dbReference type="CDD" id="cd17242">
    <property type="entry name" value="MobM_relaxase"/>
    <property type="match status" value="1"/>
</dbReference>